<evidence type="ECO:0000313" key="2">
    <source>
        <dbReference type="Proteomes" id="UP000829447"/>
    </source>
</evidence>
<keyword evidence="2" id="KW-1185">Reference proteome</keyword>
<accession>A0ACC5XGN3</accession>
<comment type="caution">
    <text evidence="1">The sequence shown here is derived from an EMBL/GenBank/DDBJ whole genome shotgun (WGS) entry which is preliminary data.</text>
</comment>
<name>A0ACC5XGN3_PANGG</name>
<dbReference type="Proteomes" id="UP000829447">
    <property type="component" value="Linkage Group LG20"/>
</dbReference>
<proteinExistence type="predicted"/>
<protein>
    <submittedName>
        <fullName evidence="1">Uncharacterized protein</fullName>
    </submittedName>
</protein>
<gene>
    <name evidence="1" type="ORF">PGIGA_G00122190</name>
</gene>
<reference evidence="1 2" key="1">
    <citation type="journal article" date="2022" name="bioRxiv">
        <title>An ancient truncated duplication of the anti-Mullerian hormone receptor type 2 gene is a potential conserved master sex determinant in the Pangasiidae catfish family.</title>
        <authorList>
            <person name="Wen M."/>
            <person name="Pan Q."/>
            <person name="Jouanno E."/>
            <person name="Montfort J."/>
            <person name="Zahm M."/>
            <person name="Cabau C."/>
            <person name="Klopp C."/>
            <person name="Iampietro C."/>
            <person name="Roques C."/>
            <person name="Bouchez O."/>
            <person name="Castinel A."/>
            <person name="Donnadieu C."/>
            <person name="Parrinello H."/>
            <person name="Poncet C."/>
            <person name="Belmonte E."/>
            <person name="Gautier V."/>
            <person name="Avarre J.-C."/>
            <person name="Dugue R."/>
            <person name="Gustiano R."/>
            <person name="Ha T.T.T."/>
            <person name="Campet M."/>
            <person name="Sriphairoj K."/>
            <person name="Ribolli J."/>
            <person name="de Almeida F.L."/>
            <person name="Desvignes T."/>
            <person name="Postlethwait J.H."/>
            <person name="Bucao C.F."/>
            <person name="Robinson-Rechavi M."/>
            <person name="Bobe J."/>
            <person name="Herpin A."/>
            <person name="Guiguen Y."/>
        </authorList>
    </citation>
    <scope>NUCLEOTIDE SEQUENCE [LARGE SCALE GENOMIC DNA]</scope>
    <source>
        <strain evidence="1">YG-Dec2019</strain>
    </source>
</reference>
<sequence length="411" mass="43713">MNLGLRYLILGVVTSLAKAKPYQTDNACRNSATEYLAGNLCCTKCDPGTRKVSDCTSEKDTVCAACPAGMYSENMNYFPNCFSCSKCQEDKGMEYAKQCSRNSDAVCVCKPGWYCVFPEESSCSTCEKHKTCGPGKGAISPGTPTTNVRCANCPPGTFSNETSSQPCRSHTRCDLQGRSVLIQGTHTTDTVCGPILPTIPSRVTIRGNITTKARSSPPETSTKPPILVPQDTSQSTSAVFSARRPDNIVLWIGLPVAVLLVVLLIATFCICHRKDLVKPAVHDGIEAGQCSNSVHLSSPTENQGLLADSSSDPSTSSSSDSHSQGTGVSQDCLHVEPPPVSSPVVNVSITATFNCQVNPTTGSCSIPISPSVSPPEPEFPLSQEEELCVSCEQEDSKDAIQSVQESGMTKY</sequence>
<dbReference type="EMBL" id="CM040473">
    <property type="protein sequence ID" value="MCI4390404.1"/>
    <property type="molecule type" value="Genomic_DNA"/>
</dbReference>
<organism evidence="1 2">
    <name type="scientific">Pangasianodon gigas</name>
    <name type="common">Mekong giant catfish</name>
    <name type="synonym">Pangasius gigas</name>
    <dbReference type="NCBI Taxonomy" id="30993"/>
    <lineage>
        <taxon>Eukaryota</taxon>
        <taxon>Metazoa</taxon>
        <taxon>Chordata</taxon>
        <taxon>Craniata</taxon>
        <taxon>Vertebrata</taxon>
        <taxon>Euteleostomi</taxon>
        <taxon>Actinopterygii</taxon>
        <taxon>Neopterygii</taxon>
        <taxon>Teleostei</taxon>
        <taxon>Ostariophysi</taxon>
        <taxon>Siluriformes</taxon>
        <taxon>Pangasiidae</taxon>
        <taxon>Pangasianodon</taxon>
    </lineage>
</organism>
<evidence type="ECO:0000313" key="1">
    <source>
        <dbReference type="EMBL" id="MCI4390404.1"/>
    </source>
</evidence>